<sequence>MQLKAILTTLVSVIVLVTAAPAVDISTVPPGTRLSKIIDLNDGDLNNGDLNDAASKIIFVPGGGYPGSPYYPGSQDPTIIIIKPNDPYGAILTRRPGMRTEDENEDSKLLVNPRPFYLPGSGPYIGLPFPSQGYLSGWPGGRPFPKRHDGDKSSKKKRAKAMNEADVDHADYDWEEDEDEGAKYIYPPSSFWHILRPKHIMY</sequence>
<accession>A0A9P6RLC1</accession>
<feature type="region of interest" description="Disordered" evidence="1">
    <location>
        <begin position="139"/>
        <end position="164"/>
    </location>
</feature>
<comment type="caution">
    <text evidence="3">The sequence shown here is derived from an EMBL/GenBank/DDBJ whole genome shotgun (WGS) entry which is preliminary data.</text>
</comment>
<evidence type="ECO:0000313" key="4">
    <source>
        <dbReference type="Proteomes" id="UP000823405"/>
    </source>
</evidence>
<organism evidence="3 4">
    <name type="scientific">Linnemannia gamsii</name>
    <dbReference type="NCBI Taxonomy" id="64522"/>
    <lineage>
        <taxon>Eukaryota</taxon>
        <taxon>Fungi</taxon>
        <taxon>Fungi incertae sedis</taxon>
        <taxon>Mucoromycota</taxon>
        <taxon>Mortierellomycotina</taxon>
        <taxon>Mortierellomycetes</taxon>
        <taxon>Mortierellales</taxon>
        <taxon>Mortierellaceae</taxon>
        <taxon>Linnemannia</taxon>
    </lineage>
</organism>
<evidence type="ECO:0000256" key="2">
    <source>
        <dbReference type="SAM" id="SignalP"/>
    </source>
</evidence>
<dbReference type="OrthoDB" id="10533088at2759"/>
<name>A0A9P6RLC1_9FUNG</name>
<feature type="signal peptide" evidence="2">
    <location>
        <begin position="1"/>
        <end position="19"/>
    </location>
</feature>
<keyword evidence="2" id="KW-0732">Signal</keyword>
<gene>
    <name evidence="3" type="ORF">BGZ97_012108</name>
</gene>
<keyword evidence="4" id="KW-1185">Reference proteome</keyword>
<dbReference type="EMBL" id="JAAAIN010000076">
    <property type="protein sequence ID" value="KAG0321117.1"/>
    <property type="molecule type" value="Genomic_DNA"/>
</dbReference>
<dbReference type="AlphaFoldDB" id="A0A9P6RLC1"/>
<proteinExistence type="predicted"/>
<dbReference type="Proteomes" id="UP000823405">
    <property type="component" value="Unassembled WGS sequence"/>
</dbReference>
<protein>
    <submittedName>
        <fullName evidence="3">Uncharacterized protein</fullName>
    </submittedName>
</protein>
<feature type="chain" id="PRO_5040231508" evidence="2">
    <location>
        <begin position="20"/>
        <end position="202"/>
    </location>
</feature>
<evidence type="ECO:0000256" key="1">
    <source>
        <dbReference type="SAM" id="MobiDB-lite"/>
    </source>
</evidence>
<evidence type="ECO:0000313" key="3">
    <source>
        <dbReference type="EMBL" id="KAG0321117.1"/>
    </source>
</evidence>
<reference evidence="3" key="1">
    <citation type="journal article" date="2020" name="Fungal Divers.">
        <title>Resolving the Mortierellaceae phylogeny through synthesis of multi-gene phylogenetics and phylogenomics.</title>
        <authorList>
            <person name="Vandepol N."/>
            <person name="Liber J."/>
            <person name="Desiro A."/>
            <person name="Na H."/>
            <person name="Kennedy M."/>
            <person name="Barry K."/>
            <person name="Grigoriev I.V."/>
            <person name="Miller A.N."/>
            <person name="O'Donnell K."/>
            <person name="Stajich J.E."/>
            <person name="Bonito G."/>
        </authorList>
    </citation>
    <scope>NUCLEOTIDE SEQUENCE</scope>
    <source>
        <strain evidence="3">NVP60</strain>
    </source>
</reference>